<dbReference type="Pfam" id="PF01841">
    <property type="entry name" value="Transglut_core"/>
    <property type="match status" value="1"/>
</dbReference>
<organism evidence="1 2">
    <name type="scientific">Clostridium felsineum</name>
    <dbReference type="NCBI Taxonomy" id="36839"/>
    <lineage>
        <taxon>Bacteria</taxon>
        <taxon>Bacillati</taxon>
        <taxon>Bacillota</taxon>
        <taxon>Clostridia</taxon>
        <taxon>Eubacteriales</taxon>
        <taxon>Clostridiaceae</taxon>
        <taxon>Clostridium</taxon>
    </lineage>
</organism>
<dbReference type="InterPro" id="IPR038765">
    <property type="entry name" value="Papain-like_cys_pep_sf"/>
</dbReference>
<accession>A0A1S8LAM0</accession>
<dbReference type="InterPro" id="IPR052557">
    <property type="entry name" value="CAP/Cytokinesis_protein"/>
</dbReference>
<dbReference type="SMART" id="SM00635">
    <property type="entry name" value="BID_2"/>
    <property type="match status" value="2"/>
</dbReference>
<keyword evidence="1" id="KW-0614">Plasmid</keyword>
<dbReference type="Gene3D" id="2.60.40.1080">
    <property type="match status" value="2"/>
</dbReference>
<dbReference type="SUPFAM" id="SSF49373">
    <property type="entry name" value="Invasin/intimin cell-adhesion fragments"/>
    <property type="match status" value="2"/>
</dbReference>
<dbReference type="Pfam" id="PF02368">
    <property type="entry name" value="Big_2"/>
    <property type="match status" value="2"/>
</dbReference>
<dbReference type="SUPFAM" id="SSF69304">
    <property type="entry name" value="Tricorn protease N-terminal domain"/>
    <property type="match status" value="1"/>
</dbReference>
<dbReference type="PANTHER" id="PTHR46333">
    <property type="entry name" value="CYTOKINESIS PROTEIN 3"/>
    <property type="match status" value="1"/>
</dbReference>
<geneLocation type="plasmid" evidence="1 2">
    <name>p330</name>
</geneLocation>
<keyword evidence="2" id="KW-1185">Reference proteome</keyword>
<dbReference type="AlphaFoldDB" id="A0A1S8LAM0"/>
<dbReference type="InterPro" id="IPR002931">
    <property type="entry name" value="Transglutaminase-like"/>
</dbReference>
<dbReference type="Pfam" id="PF16472">
    <property type="entry name" value="DUF5050"/>
    <property type="match status" value="1"/>
</dbReference>
<dbReference type="InterPro" id="IPR006637">
    <property type="entry name" value="ChW"/>
</dbReference>
<name>A0A1S8LAM0_9CLOT</name>
<dbReference type="KEGG" id="crw:CROST_045320"/>
<dbReference type="STRING" id="84029.CROST_14170"/>
<proteinExistence type="predicted"/>
<dbReference type="EMBL" id="CP096984">
    <property type="protein sequence ID" value="URZ13754.1"/>
    <property type="molecule type" value="Genomic_DNA"/>
</dbReference>
<dbReference type="SMART" id="SM00728">
    <property type="entry name" value="ChW"/>
    <property type="match status" value="6"/>
</dbReference>
<dbReference type="RefSeq" id="WP_077834786.1">
    <property type="nucleotide sequence ID" value="NZ_CP096984.1"/>
</dbReference>
<dbReference type="GO" id="GO:0005737">
    <property type="term" value="C:cytoplasm"/>
    <property type="evidence" value="ECO:0007669"/>
    <property type="project" value="TreeGrafter"/>
</dbReference>
<dbReference type="InterPro" id="IPR003343">
    <property type="entry name" value="Big_2"/>
</dbReference>
<evidence type="ECO:0000313" key="1">
    <source>
        <dbReference type="EMBL" id="URZ13754.1"/>
    </source>
</evidence>
<dbReference type="InterPro" id="IPR032485">
    <property type="entry name" value="LRP1-like_beta_prop"/>
</dbReference>
<dbReference type="SMART" id="SM00460">
    <property type="entry name" value="TGc"/>
    <property type="match status" value="1"/>
</dbReference>
<protein>
    <submittedName>
        <fullName evidence="1">Uncharacterized protein</fullName>
    </submittedName>
</protein>
<gene>
    <name evidence="1" type="ORF">CROST_045320</name>
</gene>
<reference evidence="1 2" key="1">
    <citation type="submission" date="2022-04" db="EMBL/GenBank/DDBJ databases">
        <title>Genome sequence of C. roseum typestrain.</title>
        <authorList>
            <person name="Poehlein A."/>
            <person name="Schoch T."/>
            <person name="Duerre P."/>
            <person name="Daniel R."/>
        </authorList>
    </citation>
    <scope>NUCLEOTIDE SEQUENCE [LARGE SCALE GENOMIC DNA]</scope>
    <source>
        <strain evidence="1 2">DSM 7320</strain>
        <plasmid evidence="1 2">p330</plasmid>
    </source>
</reference>
<sequence>MKRKNVVLIIVLSFIFTMFYLSNNFKADTNEVGVSYEAHVQNVGWQAPVQDGAEVGTDGRGLRVEALKIKLNNAPNGAQISYRTHVQNIGWQAWTQDGIEAGTDGQGLRIEALEIKLINMPDYIVQYQAHVQNIGWQAWVQDGAEAGTNGQSLRVEALKIRIVKKTSVQSITLNKTSDELKAGQVDQLSAVFNPVDATNKNLNWTSSDSTVAAVDANGKITALKQGTATVTAASIDGNKTASCAVTVDPGDLGVSYSAHVQNIGWQDFVQNGGEVGTDGQSLRVEALKIKLLNAPAGAQITYRTHVQNVGWQPWVSDGVEAGTDGRGLRIEALEIKLVNMPDYTVQYQAHVQNVGWQAWTQDGAEAGTNGKGLRVEALRIRIVKKVDVQSITLNKASSSLKVGDTDNLVASILPTSATNKNIKWTSSNEYVATVDYSGKVTAISVGNAVITATTEDENKTAAVSVSVGTNNLKEAQALQSANTILSSIINPNMTQVQKELAIHDYIVANTQYETAVFTTNNVSYDIYTAYGVLINRRAVCQGYAEAFKMMCNLAGIPTDIITDYALDHAWNIVKLDDGNYYQVDATWDDPVAQNNTSLDLNHKYFNLSDKQMLADHTIDKAEWEADNYPKANVDNSEFYRTADDSTDSNVVYTNYNNKLTSVDSNGTMKTLTTDDATSINYYNGAVYYISGRSAYKVDTNGQNRVQILSGNIYKMYLYNGAIYYLDLNNWSINKLVLDGSYQNNTLIGYTWNTNYFINSGSLYYEAYSDDYLHKVDLNTLIDTKILTVTDYYVTGYNNFIYYKDATKLYRTDLNGSNSLLISNSITNKFINIFENYIYYEDSNSIWYKMNLDGSNLVKLMY</sequence>
<dbReference type="SUPFAM" id="SSF54001">
    <property type="entry name" value="Cysteine proteinases"/>
    <property type="match status" value="1"/>
</dbReference>
<dbReference type="Proteomes" id="UP000190951">
    <property type="component" value="Plasmid p330"/>
</dbReference>
<evidence type="ECO:0000313" key="2">
    <source>
        <dbReference type="Proteomes" id="UP000190951"/>
    </source>
</evidence>
<dbReference type="InterPro" id="IPR008964">
    <property type="entry name" value="Invasin/intimin_cell_adhesion"/>
</dbReference>
<dbReference type="PANTHER" id="PTHR46333:SF2">
    <property type="entry name" value="CYTOKINESIS PROTEIN 3"/>
    <property type="match status" value="1"/>
</dbReference>
<dbReference type="Pfam" id="PF07538">
    <property type="entry name" value="ChW"/>
    <property type="match status" value="6"/>
</dbReference>